<feature type="chain" id="PRO_5039115715" evidence="1">
    <location>
        <begin position="25"/>
        <end position="337"/>
    </location>
</feature>
<accession>A0A8H2M8F1</accession>
<evidence type="ECO:0000259" key="2">
    <source>
        <dbReference type="Pfam" id="PF09084"/>
    </source>
</evidence>
<keyword evidence="1" id="KW-0732">Signal</keyword>
<evidence type="ECO:0000313" key="3">
    <source>
        <dbReference type="EMBL" id="VFB17032.1"/>
    </source>
</evidence>
<reference evidence="3 4" key="1">
    <citation type="submission" date="2019-02" db="EMBL/GenBank/DDBJ databases">
        <authorList>
            <consortium name="Pathogen Informatics"/>
        </authorList>
    </citation>
    <scope>NUCLEOTIDE SEQUENCE [LARGE SCALE GENOMIC DNA]</scope>
    <source>
        <strain evidence="3 4">3012STDY7089603</strain>
    </source>
</reference>
<keyword evidence="4" id="KW-1185">Reference proteome</keyword>
<dbReference type="GO" id="GO:0009228">
    <property type="term" value="P:thiamine biosynthetic process"/>
    <property type="evidence" value="ECO:0007669"/>
    <property type="project" value="InterPro"/>
</dbReference>
<dbReference type="InterPro" id="IPR027939">
    <property type="entry name" value="NMT1/THI5"/>
</dbReference>
<name>A0A8H2M8F1_9FIRM</name>
<dbReference type="RefSeq" id="WP_131749676.1">
    <property type="nucleotide sequence ID" value="NZ_CAACYI010000001.1"/>
</dbReference>
<comment type="caution">
    <text evidence="3">The sequence shown here is derived from an EMBL/GenBank/DDBJ whole genome shotgun (WGS) entry which is preliminary data.</text>
</comment>
<dbReference type="InterPro" id="IPR015168">
    <property type="entry name" value="SsuA/THI5"/>
</dbReference>
<dbReference type="Proteomes" id="UP000377798">
    <property type="component" value="Unassembled WGS sequence"/>
</dbReference>
<dbReference type="Gene3D" id="3.40.190.10">
    <property type="entry name" value="Periplasmic binding protein-like II"/>
    <property type="match status" value="2"/>
</dbReference>
<sequence length="337" mass="37539">MNFKKLTALALAACFLLTACGSKSQEKNAGAKSDQKNLKEVQFVLDWTPNTNHTGVYVADALGYYAEEGLKLNIVQPPEDGAEALVASGKADFGVSFQDVLAATFSNDNPLPITAICAIINHNTSGILSAKDKNITRPKDMEGHNYATWDNPIEQAIIKNVIQKDGGNPNKVEFIPSTATDAVSAIQSKIDTVWVYYAWDGLAAQVKNVPHNYFSFIDINPVFDYYSPVIISNNQLLKEDPETVKAFLRATVKGYQYAMENPEKAAEILCKANPELDKDLVLASQKWLADQYQADSKQFGYIDQTRWDRFYQWLADENLIKKPLDKGYGFTNDFLPQ</sequence>
<gene>
    <name evidence="3" type="ORF">NCTC13150_01612</name>
</gene>
<evidence type="ECO:0000313" key="4">
    <source>
        <dbReference type="Proteomes" id="UP000377798"/>
    </source>
</evidence>
<evidence type="ECO:0000256" key="1">
    <source>
        <dbReference type="SAM" id="SignalP"/>
    </source>
</evidence>
<feature type="signal peptide" evidence="1">
    <location>
        <begin position="1"/>
        <end position="24"/>
    </location>
</feature>
<dbReference type="SUPFAM" id="SSF53850">
    <property type="entry name" value="Periplasmic binding protein-like II"/>
    <property type="match status" value="1"/>
</dbReference>
<dbReference type="EMBL" id="CAACYI010000001">
    <property type="protein sequence ID" value="VFB17032.1"/>
    <property type="molecule type" value="Genomic_DNA"/>
</dbReference>
<dbReference type="Pfam" id="PF09084">
    <property type="entry name" value="NMT1"/>
    <property type="match status" value="1"/>
</dbReference>
<organism evidence="3 4">
    <name type="scientific">Urinicoccus massiliensis</name>
    <dbReference type="NCBI Taxonomy" id="1723382"/>
    <lineage>
        <taxon>Bacteria</taxon>
        <taxon>Bacillati</taxon>
        <taxon>Bacillota</taxon>
        <taxon>Tissierellia</taxon>
        <taxon>Tissierellales</taxon>
        <taxon>Peptoniphilaceae</taxon>
        <taxon>Urinicoccus</taxon>
    </lineage>
</organism>
<dbReference type="AlphaFoldDB" id="A0A8H2M8F1"/>
<dbReference type="PANTHER" id="PTHR31528:SF3">
    <property type="entry name" value="THIAMINE BIOSYNTHESIS PROTEIN HI_0357-RELATED"/>
    <property type="match status" value="1"/>
</dbReference>
<protein>
    <submittedName>
        <fullName evidence="3">Thiamine biosynthesis protein HI_0357</fullName>
    </submittedName>
</protein>
<dbReference type="PANTHER" id="PTHR31528">
    <property type="entry name" value="4-AMINO-5-HYDROXYMETHYL-2-METHYLPYRIMIDINE PHOSPHATE SYNTHASE THI11-RELATED"/>
    <property type="match status" value="1"/>
</dbReference>
<feature type="domain" description="SsuA/THI5-like" evidence="2">
    <location>
        <begin position="50"/>
        <end position="265"/>
    </location>
</feature>
<proteinExistence type="predicted"/>
<dbReference type="PROSITE" id="PS51257">
    <property type="entry name" value="PROKAR_LIPOPROTEIN"/>
    <property type="match status" value="1"/>
</dbReference>